<dbReference type="InterPro" id="IPR031162">
    <property type="entry name" value="CBP_P300_HAT"/>
</dbReference>
<dbReference type="PROSITE" id="PS50016">
    <property type="entry name" value="ZF_PHD_2"/>
    <property type="match status" value="1"/>
</dbReference>
<dbReference type="InterPro" id="IPR056484">
    <property type="entry name" value="PHD_P300"/>
</dbReference>
<evidence type="ECO:0000256" key="12">
    <source>
        <dbReference type="ARBA" id="ARBA00048017"/>
    </source>
</evidence>
<evidence type="ECO:0000256" key="3">
    <source>
        <dbReference type="ARBA" id="ARBA00013184"/>
    </source>
</evidence>
<dbReference type="SMART" id="SM01250">
    <property type="entry name" value="KAT11"/>
    <property type="match status" value="1"/>
</dbReference>
<evidence type="ECO:0000256" key="10">
    <source>
        <dbReference type="ARBA" id="ARBA00023163"/>
    </source>
</evidence>
<dbReference type="GO" id="GO:0045944">
    <property type="term" value="P:positive regulation of transcription by RNA polymerase II"/>
    <property type="evidence" value="ECO:0007669"/>
    <property type="project" value="TreeGrafter"/>
</dbReference>
<evidence type="ECO:0000256" key="9">
    <source>
        <dbReference type="ARBA" id="ARBA00023015"/>
    </source>
</evidence>
<dbReference type="GO" id="GO:0005634">
    <property type="term" value="C:nucleus"/>
    <property type="evidence" value="ECO:0007669"/>
    <property type="project" value="UniProtKB-SubCell"/>
</dbReference>
<feature type="domain" description="CBP/p300-type HAT" evidence="16">
    <location>
        <begin position="245"/>
        <end position="601"/>
    </location>
</feature>
<dbReference type="Proteomes" id="UP000183832">
    <property type="component" value="Unassembled WGS sequence"/>
</dbReference>
<dbReference type="Gene3D" id="3.30.40.10">
    <property type="entry name" value="Zinc/RING finger domain, C3HC4 (zinc finger)"/>
    <property type="match status" value="1"/>
</dbReference>
<keyword evidence="10" id="KW-0804">Transcription</keyword>
<name>A0A1J1I415_9DIPT</name>
<dbReference type="PANTHER" id="PTHR13808">
    <property type="entry name" value="CBP/P300-RELATED"/>
    <property type="match status" value="1"/>
</dbReference>
<evidence type="ECO:0000259" key="15">
    <source>
        <dbReference type="PROSITE" id="PS50016"/>
    </source>
</evidence>
<feature type="domain" description="PHD-type" evidence="15">
    <location>
        <begin position="166"/>
        <end position="239"/>
    </location>
</feature>
<dbReference type="EMBL" id="CVRI01000039">
    <property type="protein sequence ID" value="CRK94490.1"/>
    <property type="molecule type" value="Genomic_DNA"/>
</dbReference>
<evidence type="ECO:0000256" key="8">
    <source>
        <dbReference type="ARBA" id="ARBA00022853"/>
    </source>
</evidence>
<evidence type="ECO:0000259" key="16">
    <source>
        <dbReference type="PROSITE" id="PS51727"/>
    </source>
</evidence>
<evidence type="ECO:0000256" key="4">
    <source>
        <dbReference type="ARBA" id="ARBA00022679"/>
    </source>
</evidence>
<dbReference type="GO" id="GO:0004402">
    <property type="term" value="F:histone acetyltransferase activity"/>
    <property type="evidence" value="ECO:0007669"/>
    <property type="project" value="InterPro"/>
</dbReference>
<evidence type="ECO:0000256" key="13">
    <source>
        <dbReference type="PROSITE-ProRule" id="PRU00146"/>
    </source>
</evidence>
<dbReference type="InterPro" id="IPR019787">
    <property type="entry name" value="Znf_PHD-finger"/>
</dbReference>
<keyword evidence="5" id="KW-0479">Metal-binding</keyword>
<dbReference type="PROSITE" id="PS51727">
    <property type="entry name" value="CBP_P300_HAT"/>
    <property type="match status" value="1"/>
</dbReference>
<dbReference type="EC" id="2.3.1.48" evidence="3"/>
<dbReference type="SUPFAM" id="SSF57903">
    <property type="entry name" value="FYVE/PHD zinc finger"/>
    <property type="match status" value="1"/>
</dbReference>
<dbReference type="PANTHER" id="PTHR13808:SF1">
    <property type="entry name" value="HISTONE ACETYLTRANSFERASE"/>
    <property type="match status" value="1"/>
</dbReference>
<gene>
    <name evidence="17" type="ORF">CLUMA_CG007996</name>
</gene>
<dbReference type="AlphaFoldDB" id="A0A1J1I415"/>
<sequence>MTKSKTNENHRSPRKSKHLEKDILRRFYRVLKIFKDREDPKMNIFLPNFHECDAKNSEINIPRLHCLMMIERNLFLGKYTNHPWKFIRDVNSVFEYKKSKHSKRTKIHNRVLEYQDIFFSQMDVLMEEMGYCCGHWYTQKSRKIDCGAAKNCFVLDNSFYYRYEEYTFCQKCFSNVDKSFIELNETKVEKSSFVEFFYIPSKNEAFVRCKSCSRKFHEICVLFNRFFGQQFICRKCRNIEIKPNHLRASNLPPTECDVFINNFLKKYDVNDNDTLTIRLLSDMEKKLNVKETFLGYRSGPRSYAYRNCTLFTFCDTGNESDICFFSVMFQLYGNDCPEPNRNIGYISYIDSINLIPSKNRTLIYRLILLGLFEYLKTKGFDRIILWSCPSDQDHDYIFYMKPAKMIMPTKKRLIDWYNKLFSLGIELNVINSYTEVMDYVKEKQWKGINDIPYLSGDLWVVRMEEAIEDTEKEKNKLIKEIYALHKRMEGLIKKGSQRKVCDAQNRFNAKLQQLSDFDCHEEVWKLMEYQIKAFSKEYFILNLSVNRNEVEKLPPQIDYEWINNRHMFVDYFWEQMLESSDERKAQYTTLVMMHRIFLERKICIECRTILCEGISRELLCKQCHEQKYNSEEVPPELKCDEVLEVSSESDEEIFSTSSLDLALFEDHDDSAIDLSLNSESTDKPESSTINTAKRTLNITQNSNNKEPKKNKMTKSCKKISAVKQNAIKFENREHLNHLLDVIEIDLTREPECNQDENENKVDRKFTKSLTAIQKQDEFWKNCGIISSSNVLHSTQNNTKKTC</sequence>
<dbReference type="GO" id="GO:0003713">
    <property type="term" value="F:transcription coactivator activity"/>
    <property type="evidence" value="ECO:0007669"/>
    <property type="project" value="TreeGrafter"/>
</dbReference>
<dbReference type="STRING" id="568069.A0A1J1I415"/>
<keyword evidence="11" id="KW-0539">Nucleus</keyword>
<dbReference type="GO" id="GO:0031490">
    <property type="term" value="F:chromatin DNA binding"/>
    <property type="evidence" value="ECO:0007669"/>
    <property type="project" value="TreeGrafter"/>
</dbReference>
<evidence type="ECO:0000256" key="5">
    <source>
        <dbReference type="ARBA" id="ARBA00022723"/>
    </source>
</evidence>
<protein>
    <recommendedName>
        <fullName evidence="3">histone acetyltransferase</fullName>
        <ecNumber evidence="3">2.3.1.48</ecNumber>
    </recommendedName>
</protein>
<keyword evidence="7" id="KW-0862">Zinc</keyword>
<reference evidence="17 18" key="1">
    <citation type="submission" date="2015-04" db="EMBL/GenBank/DDBJ databases">
        <authorList>
            <person name="Syromyatnikov M.Y."/>
            <person name="Popov V.N."/>
        </authorList>
    </citation>
    <scope>NUCLEOTIDE SEQUENCE [LARGE SCALE GENOMIC DNA]</scope>
</reference>
<keyword evidence="18" id="KW-1185">Reference proteome</keyword>
<dbReference type="InterPro" id="IPR013083">
    <property type="entry name" value="Znf_RING/FYVE/PHD"/>
</dbReference>
<comment type="function">
    <text evidence="1">Acetyltransferase enzyme. Acetylates histones, giving a specific tag for transcriptional activation.</text>
</comment>
<evidence type="ECO:0000256" key="7">
    <source>
        <dbReference type="ARBA" id="ARBA00022833"/>
    </source>
</evidence>
<evidence type="ECO:0000313" key="18">
    <source>
        <dbReference type="Proteomes" id="UP000183832"/>
    </source>
</evidence>
<keyword evidence="9" id="KW-0805">Transcription regulation</keyword>
<keyword evidence="4" id="KW-0808">Transferase</keyword>
<comment type="subcellular location">
    <subcellularLocation>
        <location evidence="2">Nucleus</location>
    </subcellularLocation>
</comment>
<accession>A0A1J1I415</accession>
<proteinExistence type="predicted"/>
<evidence type="ECO:0000256" key="6">
    <source>
        <dbReference type="ARBA" id="ARBA00022771"/>
    </source>
</evidence>
<evidence type="ECO:0000313" key="17">
    <source>
        <dbReference type="EMBL" id="CRK94490.1"/>
    </source>
</evidence>
<feature type="coiled-coil region" evidence="14">
    <location>
        <begin position="460"/>
        <end position="487"/>
    </location>
</feature>
<dbReference type="GO" id="GO:0005667">
    <property type="term" value="C:transcription regulator complex"/>
    <property type="evidence" value="ECO:0007669"/>
    <property type="project" value="TreeGrafter"/>
</dbReference>
<dbReference type="InterPro" id="IPR011011">
    <property type="entry name" value="Znf_FYVE_PHD"/>
</dbReference>
<evidence type="ECO:0000256" key="11">
    <source>
        <dbReference type="ARBA" id="ARBA00023242"/>
    </source>
</evidence>
<evidence type="ECO:0000256" key="1">
    <source>
        <dbReference type="ARBA" id="ARBA00002581"/>
    </source>
</evidence>
<evidence type="ECO:0000256" key="14">
    <source>
        <dbReference type="SAM" id="Coils"/>
    </source>
</evidence>
<evidence type="ECO:0000256" key="2">
    <source>
        <dbReference type="ARBA" id="ARBA00004123"/>
    </source>
</evidence>
<organism evidence="17 18">
    <name type="scientific">Clunio marinus</name>
    <dbReference type="NCBI Taxonomy" id="568069"/>
    <lineage>
        <taxon>Eukaryota</taxon>
        <taxon>Metazoa</taxon>
        <taxon>Ecdysozoa</taxon>
        <taxon>Arthropoda</taxon>
        <taxon>Hexapoda</taxon>
        <taxon>Insecta</taxon>
        <taxon>Pterygota</taxon>
        <taxon>Neoptera</taxon>
        <taxon>Endopterygota</taxon>
        <taxon>Diptera</taxon>
        <taxon>Nematocera</taxon>
        <taxon>Chironomoidea</taxon>
        <taxon>Chironomidae</taxon>
        <taxon>Clunio</taxon>
    </lineage>
</organism>
<keyword evidence="14" id="KW-0175">Coiled coil</keyword>
<comment type="catalytic activity">
    <reaction evidence="12">
        <text>L-lysyl-[protein] + acetyl-CoA = N(6)-acetyl-L-lysyl-[protein] + CoA + H(+)</text>
        <dbReference type="Rhea" id="RHEA:45948"/>
        <dbReference type="Rhea" id="RHEA-COMP:9752"/>
        <dbReference type="Rhea" id="RHEA-COMP:10731"/>
        <dbReference type="ChEBI" id="CHEBI:15378"/>
        <dbReference type="ChEBI" id="CHEBI:29969"/>
        <dbReference type="ChEBI" id="CHEBI:57287"/>
        <dbReference type="ChEBI" id="CHEBI:57288"/>
        <dbReference type="ChEBI" id="CHEBI:61930"/>
        <dbReference type="EC" id="2.3.1.48"/>
    </reaction>
</comment>
<dbReference type="Pfam" id="PF08214">
    <property type="entry name" value="HAT_KAT11"/>
    <property type="match status" value="1"/>
</dbReference>
<dbReference type="GO" id="GO:0000123">
    <property type="term" value="C:histone acetyltransferase complex"/>
    <property type="evidence" value="ECO:0007669"/>
    <property type="project" value="TreeGrafter"/>
</dbReference>
<dbReference type="GO" id="GO:0008270">
    <property type="term" value="F:zinc ion binding"/>
    <property type="evidence" value="ECO:0007669"/>
    <property type="project" value="UniProtKB-KW"/>
</dbReference>
<keyword evidence="8" id="KW-0156">Chromatin regulator</keyword>
<keyword evidence="6 13" id="KW-0863">Zinc-finger</keyword>
<dbReference type="InterPro" id="IPR013178">
    <property type="entry name" value="Histone_AcTrfase_Rtt109/CBP"/>
</dbReference>
<dbReference type="OrthoDB" id="6514242at2759"/>
<dbReference type="Pfam" id="PF23570">
    <property type="entry name" value="PHD_P300"/>
    <property type="match status" value="1"/>
</dbReference>